<protein>
    <submittedName>
        <fullName evidence="3">Acyl-CoA N-acyltransferase</fullName>
    </submittedName>
</protein>
<evidence type="ECO:0000256" key="1">
    <source>
        <dbReference type="SAM" id="MobiDB-lite"/>
    </source>
</evidence>
<dbReference type="PROSITE" id="PS51186">
    <property type="entry name" value="GNAT"/>
    <property type="match status" value="1"/>
</dbReference>
<dbReference type="Gene3D" id="3.40.630.30">
    <property type="match status" value="1"/>
</dbReference>
<organism evidence="3 4">
    <name type="scientific">Aspergillus heteromorphus CBS 117.55</name>
    <dbReference type="NCBI Taxonomy" id="1448321"/>
    <lineage>
        <taxon>Eukaryota</taxon>
        <taxon>Fungi</taxon>
        <taxon>Dikarya</taxon>
        <taxon>Ascomycota</taxon>
        <taxon>Pezizomycotina</taxon>
        <taxon>Eurotiomycetes</taxon>
        <taxon>Eurotiomycetidae</taxon>
        <taxon>Eurotiales</taxon>
        <taxon>Aspergillaceae</taxon>
        <taxon>Aspergillus</taxon>
        <taxon>Aspergillus subgen. Circumdati</taxon>
    </lineage>
</organism>
<feature type="domain" description="N-acetyltransferase" evidence="2">
    <location>
        <begin position="116"/>
        <end position="248"/>
    </location>
</feature>
<evidence type="ECO:0000259" key="2">
    <source>
        <dbReference type="PROSITE" id="PS51186"/>
    </source>
</evidence>
<dbReference type="PANTHER" id="PTHR42791:SF1">
    <property type="entry name" value="N-ACETYLTRANSFERASE DOMAIN-CONTAINING PROTEIN"/>
    <property type="match status" value="1"/>
</dbReference>
<dbReference type="InterPro" id="IPR052523">
    <property type="entry name" value="Trichothecene_AcTrans"/>
</dbReference>
<dbReference type="SUPFAM" id="SSF55729">
    <property type="entry name" value="Acyl-CoA N-acyltransferases (Nat)"/>
    <property type="match status" value="1"/>
</dbReference>
<dbReference type="GO" id="GO:0016747">
    <property type="term" value="F:acyltransferase activity, transferring groups other than amino-acyl groups"/>
    <property type="evidence" value="ECO:0007669"/>
    <property type="project" value="InterPro"/>
</dbReference>
<dbReference type="AlphaFoldDB" id="A0A317WS51"/>
<keyword evidence="3" id="KW-0012">Acyltransferase</keyword>
<feature type="compositionally biased region" description="Gly residues" evidence="1">
    <location>
        <begin position="91"/>
        <end position="107"/>
    </location>
</feature>
<comment type="caution">
    <text evidence="3">The sequence shown here is derived from an EMBL/GenBank/DDBJ whole genome shotgun (WGS) entry which is preliminary data.</text>
</comment>
<dbReference type="Proteomes" id="UP000247233">
    <property type="component" value="Unassembled WGS sequence"/>
</dbReference>
<reference evidence="3 4" key="1">
    <citation type="submission" date="2016-12" db="EMBL/GenBank/DDBJ databases">
        <title>The genomes of Aspergillus section Nigri reveals drivers in fungal speciation.</title>
        <authorList>
            <consortium name="DOE Joint Genome Institute"/>
            <person name="Vesth T.C."/>
            <person name="Nybo J."/>
            <person name="Theobald S."/>
            <person name="Brandl J."/>
            <person name="Frisvad J.C."/>
            <person name="Nielsen K.F."/>
            <person name="Lyhne E.K."/>
            <person name="Kogle M.E."/>
            <person name="Kuo A."/>
            <person name="Riley R."/>
            <person name="Clum A."/>
            <person name="Nolan M."/>
            <person name="Lipzen A."/>
            <person name="Salamov A."/>
            <person name="Henrissat B."/>
            <person name="Wiebenga A."/>
            <person name="De Vries R.P."/>
            <person name="Grigoriev I.V."/>
            <person name="Mortensen U.H."/>
            <person name="Andersen M.R."/>
            <person name="Baker S.E."/>
        </authorList>
    </citation>
    <scope>NUCLEOTIDE SEQUENCE [LARGE SCALE GENOMIC DNA]</scope>
    <source>
        <strain evidence="3 4">CBS 117.55</strain>
    </source>
</reference>
<dbReference type="GeneID" id="37068638"/>
<dbReference type="InterPro" id="IPR000182">
    <property type="entry name" value="GNAT_dom"/>
</dbReference>
<evidence type="ECO:0000313" key="3">
    <source>
        <dbReference type="EMBL" id="PWY89199.1"/>
    </source>
</evidence>
<keyword evidence="4" id="KW-1185">Reference proteome</keyword>
<accession>A0A317WS51</accession>
<dbReference type="CDD" id="cd04301">
    <property type="entry name" value="NAT_SF"/>
    <property type="match status" value="1"/>
</dbReference>
<dbReference type="EMBL" id="MSFL01000004">
    <property type="protein sequence ID" value="PWY89199.1"/>
    <property type="molecule type" value="Genomic_DNA"/>
</dbReference>
<dbReference type="OrthoDB" id="2744543at2759"/>
<sequence length="249" mass="26985">MLTLTPCTPTDAPALATLHTTCFSSPFEQRVWPPVPEMHAWWTAVFAQRLRSPRTCFMKVVDSERGDEMVGFGEWGVPDPVHSGSTASSPGSGGSGSGSNSGGSWEGGDGHDDAGNGIEDPQDQVKQGDEEEEEEYPPLPACADAELFGTMIADLKGKMQQIMGGRGFWYISLLATNPQYRRRGIASTLMQWGMQEADAAGMEMFVVSSPMARGVYMKYGFELAVEGEGVEGEGVEGMRPWFMVRKARG</sequence>
<dbReference type="STRING" id="1448321.A0A317WS51"/>
<dbReference type="RefSeq" id="XP_025402386.1">
    <property type="nucleotide sequence ID" value="XM_025546401.1"/>
</dbReference>
<name>A0A317WS51_9EURO</name>
<dbReference type="PANTHER" id="PTHR42791">
    <property type="entry name" value="GNAT FAMILY ACETYLTRANSFERASE"/>
    <property type="match status" value="1"/>
</dbReference>
<dbReference type="InterPro" id="IPR016181">
    <property type="entry name" value="Acyl_CoA_acyltransferase"/>
</dbReference>
<gene>
    <name evidence="3" type="ORF">BO70DRAFT_393707</name>
</gene>
<evidence type="ECO:0000313" key="4">
    <source>
        <dbReference type="Proteomes" id="UP000247233"/>
    </source>
</evidence>
<feature type="region of interest" description="Disordered" evidence="1">
    <location>
        <begin position="71"/>
        <end position="141"/>
    </location>
</feature>
<dbReference type="VEuPathDB" id="FungiDB:BO70DRAFT_393707"/>
<keyword evidence="3" id="KW-0808">Transferase</keyword>
<dbReference type="Pfam" id="PF13673">
    <property type="entry name" value="Acetyltransf_10"/>
    <property type="match status" value="1"/>
</dbReference>
<proteinExistence type="predicted"/>